<feature type="domain" description="Peptidase C39" evidence="12">
    <location>
        <begin position="17"/>
        <end position="144"/>
    </location>
</feature>
<feature type="domain" description="ABC transmembrane type-1" evidence="11">
    <location>
        <begin position="180"/>
        <end position="458"/>
    </location>
</feature>
<dbReference type="PROSITE" id="PS50893">
    <property type="entry name" value="ABC_TRANSPORTER_2"/>
    <property type="match status" value="1"/>
</dbReference>
<keyword evidence="3" id="KW-1003">Cell membrane</keyword>
<evidence type="ECO:0000256" key="6">
    <source>
        <dbReference type="ARBA" id="ARBA00022840"/>
    </source>
</evidence>
<dbReference type="InterPro" id="IPR003593">
    <property type="entry name" value="AAA+_ATPase"/>
</dbReference>
<evidence type="ECO:0000259" key="12">
    <source>
        <dbReference type="PROSITE" id="PS50990"/>
    </source>
</evidence>
<protein>
    <submittedName>
        <fullName evidence="13">ATP-binding cassette, subfamily C, bacterial LapB</fullName>
    </submittedName>
</protein>
<dbReference type="CDD" id="cd03245">
    <property type="entry name" value="ABCC_bacteriocin_exporters"/>
    <property type="match status" value="1"/>
</dbReference>
<feature type="transmembrane region" description="Helical" evidence="9">
    <location>
        <begin position="314"/>
        <end position="333"/>
    </location>
</feature>
<accession>A0A142BC00</accession>
<dbReference type="InterPro" id="IPR036640">
    <property type="entry name" value="ABC1_TM_sf"/>
</dbReference>
<evidence type="ECO:0000256" key="8">
    <source>
        <dbReference type="ARBA" id="ARBA00023136"/>
    </source>
</evidence>
<dbReference type="SMART" id="SM00382">
    <property type="entry name" value="AAA"/>
    <property type="match status" value="1"/>
</dbReference>
<dbReference type="InterPro" id="IPR027417">
    <property type="entry name" value="P-loop_NTPase"/>
</dbReference>
<evidence type="ECO:0000256" key="4">
    <source>
        <dbReference type="ARBA" id="ARBA00022692"/>
    </source>
</evidence>
<dbReference type="GO" id="GO:0034040">
    <property type="term" value="F:ATPase-coupled lipid transmembrane transporter activity"/>
    <property type="evidence" value="ECO:0007669"/>
    <property type="project" value="TreeGrafter"/>
</dbReference>
<dbReference type="PROSITE" id="PS50990">
    <property type="entry name" value="PEPTIDASE_C39"/>
    <property type="match status" value="1"/>
</dbReference>
<dbReference type="SUPFAM" id="SSF90123">
    <property type="entry name" value="ABC transporter transmembrane region"/>
    <property type="match status" value="1"/>
</dbReference>
<dbReference type="PANTHER" id="PTHR24221">
    <property type="entry name" value="ATP-BINDING CASSETTE SUB-FAMILY B"/>
    <property type="match status" value="1"/>
</dbReference>
<dbReference type="Gene3D" id="3.40.50.300">
    <property type="entry name" value="P-loop containing nucleotide triphosphate hydrolases"/>
    <property type="match status" value="1"/>
</dbReference>
<keyword evidence="4 9" id="KW-0812">Transmembrane</keyword>
<feature type="transmembrane region" description="Helical" evidence="9">
    <location>
        <begin position="180"/>
        <end position="202"/>
    </location>
</feature>
<evidence type="ECO:0000256" key="5">
    <source>
        <dbReference type="ARBA" id="ARBA00022741"/>
    </source>
</evidence>
<dbReference type="RefSeq" id="WP_051789453.1">
    <property type="nucleotide sequence ID" value="NZ_CP013251.1"/>
</dbReference>
<dbReference type="PATRIC" id="fig|570277.3.peg.2334"/>
<dbReference type="InterPro" id="IPR011527">
    <property type="entry name" value="ABC1_TM_dom"/>
</dbReference>
<dbReference type="Gene3D" id="3.90.70.10">
    <property type="entry name" value="Cysteine proteinases"/>
    <property type="match status" value="1"/>
</dbReference>
<dbReference type="AlphaFoldDB" id="A0A142BC00"/>
<dbReference type="GO" id="GO:0006508">
    <property type="term" value="P:proteolysis"/>
    <property type="evidence" value="ECO:0007669"/>
    <property type="project" value="InterPro"/>
</dbReference>
<dbReference type="STRING" id="570277.EZMO1_2166"/>
<dbReference type="GO" id="GO:0005524">
    <property type="term" value="F:ATP binding"/>
    <property type="evidence" value="ECO:0007669"/>
    <property type="project" value="UniProtKB-KW"/>
</dbReference>
<evidence type="ECO:0000313" key="13">
    <source>
        <dbReference type="EMBL" id="AMO56276.1"/>
    </source>
</evidence>
<dbReference type="CDD" id="cd18587">
    <property type="entry name" value="ABC_6TM_LapB_like"/>
    <property type="match status" value="1"/>
</dbReference>
<dbReference type="Proteomes" id="UP000071065">
    <property type="component" value="Chromosome"/>
</dbReference>
<dbReference type="Pfam" id="PF00005">
    <property type="entry name" value="ABC_tran"/>
    <property type="match status" value="1"/>
</dbReference>
<feature type="domain" description="ABC transporter" evidence="10">
    <location>
        <begin position="483"/>
        <end position="725"/>
    </location>
</feature>
<dbReference type="FunFam" id="3.40.50.300:FF:000299">
    <property type="entry name" value="ABC transporter ATP-binding protein/permease"/>
    <property type="match status" value="1"/>
</dbReference>
<comment type="subcellular location">
    <subcellularLocation>
        <location evidence="1">Cell membrane</location>
        <topology evidence="1">Multi-pass membrane protein</topology>
    </subcellularLocation>
</comment>
<feature type="transmembrane region" description="Helical" evidence="9">
    <location>
        <begin position="214"/>
        <end position="231"/>
    </location>
</feature>
<dbReference type="PROSITE" id="PS50929">
    <property type="entry name" value="ABC_TM1F"/>
    <property type="match status" value="1"/>
</dbReference>
<evidence type="ECO:0000256" key="3">
    <source>
        <dbReference type="ARBA" id="ARBA00022475"/>
    </source>
</evidence>
<evidence type="ECO:0000259" key="10">
    <source>
        <dbReference type="PROSITE" id="PS50893"/>
    </source>
</evidence>
<keyword evidence="2" id="KW-0813">Transport</keyword>
<keyword evidence="6 13" id="KW-0067">ATP-binding</keyword>
<dbReference type="GO" id="GO:0016887">
    <property type="term" value="F:ATP hydrolysis activity"/>
    <property type="evidence" value="ECO:0007669"/>
    <property type="project" value="InterPro"/>
</dbReference>
<dbReference type="GO" id="GO:0008233">
    <property type="term" value="F:peptidase activity"/>
    <property type="evidence" value="ECO:0007669"/>
    <property type="project" value="InterPro"/>
</dbReference>
<dbReference type="SUPFAM" id="SSF52540">
    <property type="entry name" value="P-loop containing nucleoside triphosphate hydrolases"/>
    <property type="match status" value="1"/>
</dbReference>
<dbReference type="KEGG" id="emp:EZMO1_2166"/>
<proteinExistence type="predicted"/>
<evidence type="ECO:0000313" key="14">
    <source>
        <dbReference type="Proteomes" id="UP000071065"/>
    </source>
</evidence>
<feature type="transmembrane region" description="Helical" evidence="9">
    <location>
        <begin position="399"/>
        <end position="423"/>
    </location>
</feature>
<dbReference type="InterPro" id="IPR039421">
    <property type="entry name" value="Type_1_exporter"/>
</dbReference>
<keyword evidence="8 9" id="KW-0472">Membrane</keyword>
<dbReference type="InterPro" id="IPR017750">
    <property type="entry name" value="ATPase_T1SS"/>
</dbReference>
<feature type="transmembrane region" description="Helical" evidence="9">
    <location>
        <begin position="286"/>
        <end position="308"/>
    </location>
</feature>
<evidence type="ECO:0000256" key="1">
    <source>
        <dbReference type="ARBA" id="ARBA00004651"/>
    </source>
</evidence>
<dbReference type="Pfam" id="PF00664">
    <property type="entry name" value="ABC_membrane"/>
    <property type="match status" value="1"/>
</dbReference>
<evidence type="ECO:0000259" key="11">
    <source>
        <dbReference type="PROSITE" id="PS50929"/>
    </source>
</evidence>
<name>A0A142BC00_9GAMM</name>
<evidence type="ECO:0000256" key="7">
    <source>
        <dbReference type="ARBA" id="ARBA00022989"/>
    </source>
</evidence>
<reference evidence="13 14" key="1">
    <citation type="journal article" date="2016" name="Front. Microbiol.">
        <title>Genomic Insight into the Host-Endosymbiont Relationship of Endozoicomonas montiporae CL-33(T) with its Coral Host.</title>
        <authorList>
            <person name="Ding J.-Y."/>
            <person name="Shiu J.-H."/>
            <person name="Chen W.-M."/>
            <person name="Chiang Y.-R."/>
            <person name="Tang S.-L."/>
        </authorList>
    </citation>
    <scope>NUCLEOTIDE SEQUENCE [LARGE SCALE GENOMIC DNA]</scope>
    <source>
        <strain evidence="13 14">CL-33</strain>
    </source>
</reference>
<dbReference type="NCBIfam" id="TIGR03375">
    <property type="entry name" value="type_I_sec_LssB"/>
    <property type="match status" value="1"/>
</dbReference>
<dbReference type="PANTHER" id="PTHR24221:SF248">
    <property type="entry name" value="ABC TRANSPORTER TRANSMEMBRANE REGION"/>
    <property type="match status" value="1"/>
</dbReference>
<evidence type="ECO:0000256" key="2">
    <source>
        <dbReference type="ARBA" id="ARBA00022448"/>
    </source>
</evidence>
<dbReference type="Gene3D" id="1.20.1560.10">
    <property type="entry name" value="ABC transporter type 1, transmembrane domain"/>
    <property type="match status" value="1"/>
</dbReference>
<gene>
    <name evidence="13" type="primary">lapB3</name>
    <name evidence="13" type="ORF">EZMO1_2166</name>
</gene>
<keyword evidence="7 9" id="KW-1133">Transmembrane helix</keyword>
<evidence type="ECO:0000256" key="9">
    <source>
        <dbReference type="SAM" id="Phobius"/>
    </source>
</evidence>
<dbReference type="GO" id="GO:0005886">
    <property type="term" value="C:plasma membrane"/>
    <property type="evidence" value="ECO:0007669"/>
    <property type="project" value="UniProtKB-SubCell"/>
</dbReference>
<dbReference type="OrthoDB" id="9806127at2"/>
<organism evidence="13 14">
    <name type="scientific">Endozoicomonas montiporae CL-33</name>
    <dbReference type="NCBI Taxonomy" id="570277"/>
    <lineage>
        <taxon>Bacteria</taxon>
        <taxon>Pseudomonadati</taxon>
        <taxon>Pseudomonadota</taxon>
        <taxon>Gammaproteobacteria</taxon>
        <taxon>Oceanospirillales</taxon>
        <taxon>Endozoicomonadaceae</taxon>
        <taxon>Endozoicomonas</taxon>
    </lineage>
</organism>
<keyword evidence="5" id="KW-0547">Nucleotide-binding</keyword>
<dbReference type="EMBL" id="CP013251">
    <property type="protein sequence ID" value="AMO56276.1"/>
    <property type="molecule type" value="Genomic_DNA"/>
</dbReference>
<sequence>MSEDIQRPQARETKDEQSVSRHASPLLECLFQLCRHYHITASPSTLIAGLPLENGQLDTPLFIRAADRIGLSARPLKSSLDQLNKLVLPAVLLLKNNKACLVTDISDDDPSAKQYRVLSTESGGCSLVEWAALEQEMTGEVIFVKEKHQYDERTPETLNLPERHWFWGTLLRSRKIYRDVIIASVVVNLFVIVSPLFIMNVYDRVVPNNATDTLWVLAIGAGAAYFLDYLLKKARSHFIDIAGKKSDILLSAQMFEQTLGLQFSARPVSVGSFARNLQEFDYIREFITSSTVATLVDLPFTLLILAVVGLLGGPLVFVPIAGIVIIALHSWFIQPGLRAAIENTQRSSAQKHAALIETLSGIEGIKAKSAEGELQHRWEQLTGHIAMWDIRTRSLTTSAATLSALVIQLVNIGIVVCGVYLIVDQSLSMGGLIAAVMLSGRSLAPVAQLSGLSTRYYQAKSALIALNKVMDLPVEQQNHNSSLKTPDISKNILLDRVSFQYPKQHGVALNNISLEIKAGEKVAVIGRMGSGKSTFQRLLMRFFTPTAGHIRVDGIDLQQLSPHELRDRIAYVSQDTQLYFGTIRDNIALGAGYVDDEKVLEAAELCGVTEFTNRHPLGLQMPVAERGSNLSGGQRQSVALARALLSNPSVLLFDEPCSAMDSLTEYQFRERLRELAADKTLIMTTYKSSMLELVDRIIVFDRGNLIADGPKDKVIEALEQGKVTL</sequence>
<dbReference type="GO" id="GO:0140359">
    <property type="term" value="F:ABC-type transporter activity"/>
    <property type="evidence" value="ECO:0007669"/>
    <property type="project" value="InterPro"/>
</dbReference>
<dbReference type="InterPro" id="IPR003439">
    <property type="entry name" value="ABC_transporter-like_ATP-bd"/>
</dbReference>
<dbReference type="InterPro" id="IPR005074">
    <property type="entry name" value="Peptidase_C39"/>
</dbReference>